<dbReference type="GO" id="GO:0004604">
    <property type="term" value="F:phosphoadenylyl-sulfate reductase (thioredoxin) activity"/>
    <property type="evidence" value="ECO:0007669"/>
    <property type="project" value="UniProtKB-UniRule"/>
</dbReference>
<dbReference type="PANTHER" id="PTHR46482">
    <property type="entry name" value="5'-ADENYLYLSULFATE REDUCTASE 3, CHLOROPLASTIC"/>
    <property type="match status" value="1"/>
</dbReference>
<evidence type="ECO:0000256" key="11">
    <source>
        <dbReference type="ARBA" id="ARBA00030894"/>
    </source>
</evidence>
<comment type="cofactor">
    <cofactor evidence="14">
        <name>[4Fe-4S] cluster</name>
        <dbReference type="ChEBI" id="CHEBI:49883"/>
    </cofactor>
    <text evidence="14">Binds 1 [4Fe-4S] cluster per subunit.</text>
</comment>
<comment type="pathway">
    <text evidence="8 14">Sulfur metabolism; hydrogen sulfide biosynthesis; sulfite from sulfate.</text>
</comment>
<dbReference type="Pfam" id="PF01507">
    <property type="entry name" value="PAPS_reduct"/>
    <property type="match status" value="1"/>
</dbReference>
<dbReference type="InterPro" id="IPR011798">
    <property type="entry name" value="APS_reductase"/>
</dbReference>
<dbReference type="Gene3D" id="3.40.50.620">
    <property type="entry name" value="HUPs"/>
    <property type="match status" value="1"/>
</dbReference>
<dbReference type="HAMAP" id="MF_00063">
    <property type="entry name" value="CysH"/>
    <property type="match status" value="1"/>
</dbReference>
<protein>
    <recommendedName>
        <fullName evidence="10 14">Adenosine 5'-phosphosulfate reductase</fullName>
        <shortName evidence="14">APS reductase</shortName>
        <ecNumber evidence="9 14">1.8.4.10</ecNumber>
    </recommendedName>
    <alternativeName>
        <fullName evidence="12 14">5'-adenylylsulfate reductase</fullName>
    </alternativeName>
    <alternativeName>
        <fullName evidence="11 14">Thioredoxin-dependent 5'-adenylylsulfate reductase</fullName>
    </alternativeName>
</protein>
<feature type="binding site" evidence="14">
    <location>
        <position position="118"/>
    </location>
    <ligand>
        <name>[4Fe-4S] cluster</name>
        <dbReference type="ChEBI" id="CHEBI:49883"/>
    </ligand>
</feature>
<dbReference type="GO" id="GO:0070814">
    <property type="term" value="P:hydrogen sulfide biosynthetic process"/>
    <property type="evidence" value="ECO:0007669"/>
    <property type="project" value="UniProtKB-UniRule"/>
</dbReference>
<evidence type="ECO:0000256" key="2">
    <source>
        <dbReference type="ARBA" id="ARBA00022490"/>
    </source>
</evidence>
<dbReference type="GO" id="GO:0019344">
    <property type="term" value="P:cysteine biosynthetic process"/>
    <property type="evidence" value="ECO:0007669"/>
    <property type="project" value="InterPro"/>
</dbReference>
<comment type="caution">
    <text evidence="16">The sequence shown here is derived from an EMBL/GenBank/DDBJ whole genome shotgun (WGS) entry which is preliminary data.</text>
</comment>
<dbReference type="Proteomes" id="UP000075606">
    <property type="component" value="Unassembled WGS sequence"/>
</dbReference>
<dbReference type="OrthoDB" id="9794018at2"/>
<keyword evidence="17" id="KW-1185">Reference proteome</keyword>
<dbReference type="PANTHER" id="PTHR46482:SF9">
    <property type="entry name" value="5'-ADENYLYLSULFATE REDUCTASE 1, CHLOROPLASTIC"/>
    <property type="match status" value="1"/>
</dbReference>
<gene>
    <name evidence="14" type="primary">cysH</name>
    <name evidence="16" type="ORF">AWW68_10440</name>
</gene>
<dbReference type="InterPro" id="IPR014729">
    <property type="entry name" value="Rossmann-like_a/b/a_fold"/>
</dbReference>
<keyword evidence="3 14" id="KW-0479">Metal-binding</keyword>
<feature type="binding site" evidence="14">
    <location>
        <position position="204"/>
    </location>
    <ligand>
        <name>[4Fe-4S] cluster</name>
        <dbReference type="ChEBI" id="CHEBI:49883"/>
    </ligand>
</feature>
<dbReference type="STRING" id="333140.AWW68_10440"/>
<evidence type="ECO:0000256" key="13">
    <source>
        <dbReference type="ARBA" id="ARBA00048441"/>
    </source>
</evidence>
<evidence type="ECO:0000256" key="4">
    <source>
        <dbReference type="ARBA" id="ARBA00023002"/>
    </source>
</evidence>
<dbReference type="SUPFAM" id="SSF52402">
    <property type="entry name" value="Adenine nucleotide alpha hydrolases-like"/>
    <property type="match status" value="1"/>
</dbReference>
<dbReference type="EC" id="1.8.4.10" evidence="9 14"/>
<evidence type="ECO:0000259" key="15">
    <source>
        <dbReference type="Pfam" id="PF01507"/>
    </source>
</evidence>
<dbReference type="NCBIfam" id="NF002537">
    <property type="entry name" value="PRK02090.1"/>
    <property type="match status" value="1"/>
</dbReference>
<dbReference type="GO" id="GO:0019379">
    <property type="term" value="P:sulfate assimilation, phosphoadenylyl sulfate reduction by phosphoadenylyl-sulfate reductase (thioredoxin)"/>
    <property type="evidence" value="ECO:0007669"/>
    <property type="project" value="UniProtKB-UniRule"/>
</dbReference>
<comment type="similarity">
    <text evidence="1 14">Belongs to the PAPS reductase family. CysH subfamily.</text>
</comment>
<keyword evidence="6 14" id="KW-0411">Iron-sulfur</keyword>
<dbReference type="GO" id="GO:0051539">
    <property type="term" value="F:4 iron, 4 sulfur cluster binding"/>
    <property type="evidence" value="ECO:0007669"/>
    <property type="project" value="UniProtKB-UniRule"/>
</dbReference>
<evidence type="ECO:0000256" key="5">
    <source>
        <dbReference type="ARBA" id="ARBA00023004"/>
    </source>
</evidence>
<dbReference type="InterPro" id="IPR002500">
    <property type="entry name" value="PAPS_reduct_dom"/>
</dbReference>
<dbReference type="NCBIfam" id="TIGR00434">
    <property type="entry name" value="cysH"/>
    <property type="match status" value="1"/>
</dbReference>
<name>A0A150X954_9BACT</name>
<dbReference type="GO" id="GO:0043866">
    <property type="term" value="F:adenylyl-sulfate reductase (thioredoxin) activity"/>
    <property type="evidence" value="ECO:0007669"/>
    <property type="project" value="UniProtKB-EC"/>
</dbReference>
<keyword evidence="2 14" id="KW-0963">Cytoplasm</keyword>
<feature type="binding site" evidence="14">
    <location>
        <position position="119"/>
    </location>
    <ligand>
        <name>[4Fe-4S] cluster</name>
        <dbReference type="ChEBI" id="CHEBI:49883"/>
    </ligand>
</feature>
<reference evidence="16 17" key="1">
    <citation type="submission" date="2016-01" db="EMBL/GenBank/DDBJ databases">
        <title>Genome sequencing of Roseivirga spongicola UST030701-084.</title>
        <authorList>
            <person name="Selvaratnam C."/>
            <person name="Thevarajoo S."/>
            <person name="Goh K.M."/>
            <person name="Ee R."/>
            <person name="Chan K.-G."/>
            <person name="Chong C.S."/>
        </authorList>
    </citation>
    <scope>NUCLEOTIDE SEQUENCE [LARGE SCALE GENOMIC DNA]</scope>
    <source>
        <strain evidence="16 17">UST030701-084</strain>
    </source>
</reference>
<evidence type="ECO:0000313" key="16">
    <source>
        <dbReference type="EMBL" id="KYG75216.1"/>
    </source>
</evidence>
<dbReference type="CDD" id="cd23945">
    <property type="entry name" value="PAPS_reductase"/>
    <property type="match status" value="1"/>
</dbReference>
<keyword evidence="4 14" id="KW-0560">Oxidoreductase</keyword>
<evidence type="ECO:0000313" key="17">
    <source>
        <dbReference type="Proteomes" id="UP000075606"/>
    </source>
</evidence>
<feature type="domain" description="Phosphoadenosine phosphosulphate reductase" evidence="15">
    <location>
        <begin position="35"/>
        <end position="207"/>
    </location>
</feature>
<dbReference type="NCBIfam" id="TIGR02055">
    <property type="entry name" value="APS_reductase"/>
    <property type="match status" value="1"/>
</dbReference>
<dbReference type="RefSeq" id="WP_068221083.1">
    <property type="nucleotide sequence ID" value="NZ_LRPC01000023.1"/>
</dbReference>
<comment type="catalytic activity">
    <reaction evidence="13 14">
        <text>[thioredoxin]-disulfide + sulfite + AMP + 2 H(+) = adenosine 5'-phosphosulfate + [thioredoxin]-dithiol</text>
        <dbReference type="Rhea" id="RHEA:21976"/>
        <dbReference type="Rhea" id="RHEA-COMP:10698"/>
        <dbReference type="Rhea" id="RHEA-COMP:10700"/>
        <dbReference type="ChEBI" id="CHEBI:15378"/>
        <dbReference type="ChEBI" id="CHEBI:17359"/>
        <dbReference type="ChEBI" id="CHEBI:29950"/>
        <dbReference type="ChEBI" id="CHEBI:50058"/>
        <dbReference type="ChEBI" id="CHEBI:58243"/>
        <dbReference type="ChEBI" id="CHEBI:456215"/>
        <dbReference type="EC" id="1.8.4.10"/>
    </reaction>
</comment>
<proteinExistence type="inferred from homology"/>
<evidence type="ECO:0000256" key="3">
    <source>
        <dbReference type="ARBA" id="ARBA00022723"/>
    </source>
</evidence>
<dbReference type="InterPro" id="IPR004511">
    <property type="entry name" value="PAPS/APS_Rdtase"/>
</dbReference>
<feature type="binding site" evidence="14">
    <location>
        <position position="201"/>
    </location>
    <ligand>
        <name>[4Fe-4S] cluster</name>
        <dbReference type="ChEBI" id="CHEBI:49883"/>
    </ligand>
</feature>
<dbReference type="AlphaFoldDB" id="A0A150X954"/>
<evidence type="ECO:0000256" key="12">
    <source>
        <dbReference type="ARBA" id="ARBA00032041"/>
    </source>
</evidence>
<dbReference type="GO" id="GO:0046872">
    <property type="term" value="F:metal ion binding"/>
    <property type="evidence" value="ECO:0007669"/>
    <property type="project" value="UniProtKB-KW"/>
</dbReference>
<dbReference type="EMBL" id="LRPC01000023">
    <property type="protein sequence ID" value="KYG75216.1"/>
    <property type="molecule type" value="Genomic_DNA"/>
</dbReference>
<dbReference type="GO" id="GO:0005737">
    <property type="term" value="C:cytoplasm"/>
    <property type="evidence" value="ECO:0007669"/>
    <property type="project" value="UniProtKB-SubCell"/>
</dbReference>
<comment type="subcellular location">
    <subcellularLocation>
        <location evidence="14">Cytoplasm</location>
    </subcellularLocation>
</comment>
<feature type="active site" description="Nucleophile; cysteine thiosulfonate intermediate" evidence="14">
    <location>
        <position position="228"/>
    </location>
</feature>
<sequence length="240" mass="27688">MSEAIINQLIEEIEGKSLAESLSIVANAFPGKVRFSSAFGQEDQVVADAIFRNDVDIEVFTLDTGRLFKEAYELIDQTRSRYKKPIKVYYPKAERVETMVNKKGMHSFYESVENRKECCFIRKVEPLKRALVGAKVWVTGLRSDQSENRQGFDLLEWDGANQVIKFNPILRWSYEEMIDYLKQYKVPYNKLHDKGYISIGCAPCTRAIEPGEHPRAGRWYWETSQKECGLHQVNKSTASI</sequence>
<organism evidence="16 17">
    <name type="scientific">Roseivirga spongicola</name>
    <dbReference type="NCBI Taxonomy" id="333140"/>
    <lineage>
        <taxon>Bacteria</taxon>
        <taxon>Pseudomonadati</taxon>
        <taxon>Bacteroidota</taxon>
        <taxon>Cytophagia</taxon>
        <taxon>Cytophagales</taxon>
        <taxon>Roseivirgaceae</taxon>
        <taxon>Roseivirga</taxon>
    </lineage>
</organism>
<dbReference type="PIRSF" id="PIRSF000857">
    <property type="entry name" value="PAPS_reductase"/>
    <property type="match status" value="1"/>
</dbReference>
<evidence type="ECO:0000256" key="14">
    <source>
        <dbReference type="HAMAP-Rule" id="MF_00063"/>
    </source>
</evidence>
<evidence type="ECO:0000256" key="1">
    <source>
        <dbReference type="ARBA" id="ARBA00009732"/>
    </source>
</evidence>
<evidence type="ECO:0000256" key="10">
    <source>
        <dbReference type="ARBA" id="ARBA00029514"/>
    </source>
</evidence>
<evidence type="ECO:0000256" key="8">
    <source>
        <dbReference type="ARBA" id="ARBA00024327"/>
    </source>
</evidence>
<evidence type="ECO:0000256" key="7">
    <source>
        <dbReference type="ARBA" id="ARBA00024298"/>
    </source>
</evidence>
<evidence type="ECO:0000256" key="9">
    <source>
        <dbReference type="ARBA" id="ARBA00024386"/>
    </source>
</evidence>
<evidence type="ECO:0000256" key="6">
    <source>
        <dbReference type="ARBA" id="ARBA00023014"/>
    </source>
</evidence>
<comment type="function">
    <text evidence="7 14">Catalyzes the formation of sulfite from adenosine 5'-phosphosulfate (APS) using thioredoxin as an electron donor.</text>
</comment>
<accession>A0A150X954</accession>
<keyword evidence="5 14" id="KW-0408">Iron</keyword>